<dbReference type="InterPro" id="IPR007627">
    <property type="entry name" value="RNA_pol_sigma70_r2"/>
</dbReference>
<dbReference type="NCBIfam" id="NF006148">
    <property type="entry name" value="PRK08295.1-5"/>
    <property type="match status" value="1"/>
</dbReference>
<dbReference type="PIRSF" id="PIRSF002939">
    <property type="entry name" value="RNA_polymerase_sigma-H_factor"/>
    <property type="match status" value="1"/>
</dbReference>
<dbReference type="RefSeq" id="WP_012201323.1">
    <property type="nucleotide sequence ID" value="NC_010001.1"/>
</dbReference>
<dbReference type="SUPFAM" id="SSF88946">
    <property type="entry name" value="Sigma2 domain of RNA polymerase sigma factors"/>
    <property type="match status" value="1"/>
</dbReference>
<name>A9KSM2_LACP7</name>
<evidence type="ECO:0000256" key="4">
    <source>
        <dbReference type="ARBA" id="ARBA00023163"/>
    </source>
</evidence>
<dbReference type="PANTHER" id="PTHR30385">
    <property type="entry name" value="SIGMA FACTOR F FLAGELLAR"/>
    <property type="match status" value="1"/>
</dbReference>
<dbReference type="KEGG" id="cpy:Cphy_3321"/>
<dbReference type="EMBL" id="CP000885">
    <property type="protein sequence ID" value="ABX43674.1"/>
    <property type="molecule type" value="Genomic_DNA"/>
</dbReference>
<evidence type="ECO:0000259" key="5">
    <source>
        <dbReference type="PROSITE" id="PS00715"/>
    </source>
</evidence>
<evidence type="ECO:0000256" key="1">
    <source>
        <dbReference type="ARBA" id="ARBA00023015"/>
    </source>
</evidence>
<dbReference type="InterPro" id="IPR014284">
    <property type="entry name" value="RNA_pol_sigma-70_dom"/>
</dbReference>
<dbReference type="InterPro" id="IPR000943">
    <property type="entry name" value="RNA_pol_sigma70"/>
</dbReference>
<dbReference type="GO" id="GO:0003677">
    <property type="term" value="F:DNA binding"/>
    <property type="evidence" value="ECO:0007669"/>
    <property type="project" value="UniProtKB-KW"/>
</dbReference>
<evidence type="ECO:0000256" key="2">
    <source>
        <dbReference type="ARBA" id="ARBA00023082"/>
    </source>
</evidence>
<keyword evidence="3" id="KW-0238">DNA-binding</keyword>
<dbReference type="InterPro" id="IPR016371">
    <property type="entry name" value="RNA_pol_sigma-H_factor"/>
</dbReference>
<gene>
    <name evidence="6" type="ordered locus">Cphy_3321</name>
</gene>
<dbReference type="STRING" id="357809.Cphy_3321"/>
<dbReference type="Gene3D" id="1.10.1740.10">
    <property type="match status" value="1"/>
</dbReference>
<evidence type="ECO:0000313" key="7">
    <source>
        <dbReference type="Proteomes" id="UP000000370"/>
    </source>
</evidence>
<dbReference type="Pfam" id="PF04542">
    <property type="entry name" value="Sigma70_r2"/>
    <property type="match status" value="1"/>
</dbReference>
<dbReference type="InterPro" id="IPR013324">
    <property type="entry name" value="RNA_pol_sigma_r3/r4-like"/>
</dbReference>
<dbReference type="OrthoDB" id="9783788at2"/>
<dbReference type="SUPFAM" id="SSF88659">
    <property type="entry name" value="Sigma3 and sigma4 domains of RNA polymerase sigma factors"/>
    <property type="match status" value="1"/>
</dbReference>
<feature type="domain" description="RNA polymerase sigma-70" evidence="5">
    <location>
        <begin position="53"/>
        <end position="66"/>
    </location>
</feature>
<dbReference type="InterPro" id="IPR036388">
    <property type="entry name" value="WH-like_DNA-bd_sf"/>
</dbReference>
<evidence type="ECO:0000313" key="6">
    <source>
        <dbReference type="EMBL" id="ABX43674.1"/>
    </source>
</evidence>
<dbReference type="GO" id="GO:0006352">
    <property type="term" value="P:DNA-templated transcription initiation"/>
    <property type="evidence" value="ECO:0007669"/>
    <property type="project" value="InterPro"/>
</dbReference>
<dbReference type="InterPro" id="IPR013325">
    <property type="entry name" value="RNA_pol_sigma_r2"/>
</dbReference>
<organism evidence="6 7">
    <name type="scientific">Lachnoclostridium phytofermentans (strain ATCC 700394 / DSM 18823 / ISDg)</name>
    <name type="common">Clostridium phytofermentans</name>
    <dbReference type="NCBI Taxonomy" id="357809"/>
    <lineage>
        <taxon>Bacteria</taxon>
        <taxon>Bacillati</taxon>
        <taxon>Bacillota</taxon>
        <taxon>Clostridia</taxon>
        <taxon>Lachnospirales</taxon>
        <taxon>Lachnospiraceae</taxon>
    </lineage>
</organism>
<sequence length="213" mass="24453">MSKKQYEMISDEEIISLIRGDDRLAMDYLIDKYKNLVRKKAKALYLIGGDREDLIQEGMIGLYKAIRDYQKDKEASFLTFADLCVSRQMYTAIKNSNTKKNQPLNNYISIDSSNYNNDVEGADSISYVAHLAHARSMNPEEMLIDRENTSQLETKLMDSLSSFEKKILTLYLNDNSYSKIAQMLKKEPKAIDNGLQRIKRKLNTALKDLQGKG</sequence>
<dbReference type="NCBIfam" id="TIGR02937">
    <property type="entry name" value="sigma70-ECF"/>
    <property type="match status" value="1"/>
</dbReference>
<dbReference type="Proteomes" id="UP000000370">
    <property type="component" value="Chromosome"/>
</dbReference>
<reference evidence="7" key="1">
    <citation type="submission" date="2007-11" db="EMBL/GenBank/DDBJ databases">
        <title>Complete genome sequence of Clostridium phytofermentans ISDg.</title>
        <authorList>
            <person name="Leschine S.B."/>
            <person name="Warnick T.A."/>
            <person name="Blanchard J.L."/>
            <person name="Schnell D.J."/>
            <person name="Petit E.L."/>
            <person name="LaTouf W.G."/>
            <person name="Copeland A."/>
            <person name="Lucas S."/>
            <person name="Lapidus A."/>
            <person name="Barry K."/>
            <person name="Glavina del Rio T."/>
            <person name="Dalin E."/>
            <person name="Tice H."/>
            <person name="Pitluck S."/>
            <person name="Kiss H."/>
            <person name="Brettin T."/>
            <person name="Bruce D."/>
            <person name="Detter J.C."/>
            <person name="Han C."/>
            <person name="Kuske C."/>
            <person name="Schmutz J."/>
            <person name="Larimer F."/>
            <person name="Land M."/>
            <person name="Hauser L."/>
            <person name="Kyrpides N."/>
            <person name="Kim E.A."/>
            <person name="Richardson P."/>
        </authorList>
    </citation>
    <scope>NUCLEOTIDE SEQUENCE [LARGE SCALE GENOMIC DNA]</scope>
    <source>
        <strain evidence="7">ATCC 700394 / DSM 18823 / ISDg</strain>
    </source>
</reference>
<dbReference type="AlphaFoldDB" id="A9KSM2"/>
<keyword evidence="4" id="KW-0804">Transcription</keyword>
<evidence type="ECO:0000256" key="3">
    <source>
        <dbReference type="ARBA" id="ARBA00023125"/>
    </source>
</evidence>
<protein>
    <submittedName>
        <fullName evidence="6">RNA polymerase, sigma-24 subunit, ECF subfamily</fullName>
    </submittedName>
</protein>
<dbReference type="Gene3D" id="1.10.10.10">
    <property type="entry name" value="Winged helix-like DNA-binding domain superfamily/Winged helix DNA-binding domain"/>
    <property type="match status" value="1"/>
</dbReference>
<proteinExistence type="predicted"/>
<accession>A9KSM2</accession>
<dbReference type="eggNOG" id="COG1595">
    <property type="taxonomic scope" value="Bacteria"/>
</dbReference>
<dbReference type="HOGENOM" id="CLU_090333_0_1_9"/>
<dbReference type="GO" id="GO:0016987">
    <property type="term" value="F:sigma factor activity"/>
    <property type="evidence" value="ECO:0007669"/>
    <property type="project" value="UniProtKB-KW"/>
</dbReference>
<dbReference type="PROSITE" id="PS00715">
    <property type="entry name" value="SIGMA70_1"/>
    <property type="match status" value="1"/>
</dbReference>
<keyword evidence="7" id="KW-1185">Reference proteome</keyword>
<keyword evidence="1" id="KW-0805">Transcription regulation</keyword>
<dbReference type="PANTHER" id="PTHR30385:SF1">
    <property type="entry name" value="RNA POLYMERASE SIGMA-H FACTOR"/>
    <property type="match status" value="1"/>
</dbReference>
<keyword evidence="2" id="KW-0731">Sigma factor</keyword>